<dbReference type="AlphaFoldDB" id="A0A1V4SI08"/>
<evidence type="ECO:0000313" key="12">
    <source>
        <dbReference type="EMBL" id="OPX42867.1"/>
    </source>
</evidence>
<dbReference type="RefSeq" id="WP_080065629.1">
    <property type="nucleotide sequence ID" value="NZ_MZGX01000023.1"/>
</dbReference>
<keyword evidence="5 8" id="KW-0482">Metalloprotease</keyword>
<keyword evidence="9" id="KW-0812">Transmembrane</keyword>
<comment type="caution">
    <text evidence="12">The sequence shown here is derived from an EMBL/GenBank/DDBJ whole genome shotgun (WGS) entry which is preliminary data.</text>
</comment>
<dbReference type="GO" id="GO:0071586">
    <property type="term" value="P:CAAX-box protein processing"/>
    <property type="evidence" value="ECO:0007669"/>
    <property type="project" value="InterPro"/>
</dbReference>
<accession>A0A1V4SI08</accession>
<dbReference type="Proteomes" id="UP000191554">
    <property type="component" value="Unassembled WGS sequence"/>
</dbReference>
<evidence type="ECO:0000256" key="5">
    <source>
        <dbReference type="ARBA" id="ARBA00023049"/>
    </source>
</evidence>
<evidence type="ECO:0000256" key="9">
    <source>
        <dbReference type="SAM" id="Phobius"/>
    </source>
</evidence>
<feature type="transmembrane region" description="Helical" evidence="9">
    <location>
        <begin position="146"/>
        <end position="174"/>
    </location>
</feature>
<dbReference type="PANTHER" id="PTHR10120">
    <property type="entry name" value="CAAX PRENYL PROTEASE 1"/>
    <property type="match status" value="1"/>
</dbReference>
<evidence type="ECO:0000256" key="7">
    <source>
        <dbReference type="PIRSR" id="PIRSR627057-2"/>
    </source>
</evidence>
<feature type="binding site" evidence="7">
    <location>
        <position position="363"/>
    </location>
    <ligand>
        <name>Zn(2+)</name>
        <dbReference type="ChEBI" id="CHEBI:29105"/>
        <note>catalytic</note>
    </ligand>
</feature>
<dbReference type="Gene3D" id="3.30.2010.10">
    <property type="entry name" value="Metalloproteases ('zincins'), catalytic domain"/>
    <property type="match status" value="1"/>
</dbReference>
<evidence type="ECO:0000313" key="13">
    <source>
        <dbReference type="Proteomes" id="UP000191554"/>
    </source>
</evidence>
<dbReference type="InterPro" id="IPR001915">
    <property type="entry name" value="Peptidase_M48"/>
</dbReference>
<dbReference type="EMBL" id="MZGX01000023">
    <property type="protein sequence ID" value="OPX42867.1"/>
    <property type="molecule type" value="Genomic_DNA"/>
</dbReference>
<evidence type="ECO:0000256" key="4">
    <source>
        <dbReference type="ARBA" id="ARBA00022833"/>
    </source>
</evidence>
<reference evidence="12 13" key="1">
    <citation type="submission" date="2017-03" db="EMBL/GenBank/DDBJ databases">
        <title>Genome sequence of Clostridium hungatei DSM 14427.</title>
        <authorList>
            <person name="Poehlein A."/>
            <person name="Daniel R."/>
        </authorList>
    </citation>
    <scope>NUCLEOTIDE SEQUENCE [LARGE SCALE GENOMIC DNA]</scope>
    <source>
        <strain evidence="12 13">DSM 14427</strain>
    </source>
</reference>
<dbReference type="Pfam" id="PF01435">
    <property type="entry name" value="Peptidase_M48"/>
    <property type="match status" value="1"/>
</dbReference>
<keyword evidence="3 8" id="KW-0378">Hydrolase</keyword>
<evidence type="ECO:0000256" key="1">
    <source>
        <dbReference type="ARBA" id="ARBA00022670"/>
    </source>
</evidence>
<dbReference type="CDD" id="cd07343">
    <property type="entry name" value="M48A_Zmpste24p_like"/>
    <property type="match status" value="1"/>
</dbReference>
<feature type="transmembrane region" description="Helical" evidence="9">
    <location>
        <begin position="108"/>
        <end position="126"/>
    </location>
</feature>
<evidence type="ECO:0000256" key="3">
    <source>
        <dbReference type="ARBA" id="ARBA00022801"/>
    </source>
</evidence>
<keyword evidence="13" id="KW-1185">Reference proteome</keyword>
<dbReference type="GO" id="GO:0046872">
    <property type="term" value="F:metal ion binding"/>
    <property type="evidence" value="ECO:0007669"/>
    <property type="project" value="UniProtKB-KW"/>
</dbReference>
<dbReference type="GO" id="GO:0004222">
    <property type="term" value="F:metalloendopeptidase activity"/>
    <property type="evidence" value="ECO:0007669"/>
    <property type="project" value="InterPro"/>
</dbReference>
<proteinExistence type="inferred from homology"/>
<dbReference type="STRING" id="48256.CLHUN_31910"/>
<evidence type="ECO:0000256" key="2">
    <source>
        <dbReference type="ARBA" id="ARBA00022723"/>
    </source>
</evidence>
<feature type="domain" description="CAAX prenyl protease 1 N-terminal" evidence="11">
    <location>
        <begin position="63"/>
        <end position="209"/>
    </location>
</feature>
<feature type="binding site" evidence="7">
    <location>
        <position position="283"/>
    </location>
    <ligand>
        <name>Zn(2+)</name>
        <dbReference type="ChEBI" id="CHEBI:29105"/>
        <note>catalytic</note>
    </ligand>
</feature>
<feature type="transmembrane region" description="Helical" evidence="9">
    <location>
        <begin position="181"/>
        <end position="199"/>
    </location>
</feature>
<gene>
    <name evidence="12" type="primary">htpX</name>
    <name evidence="12" type="ORF">CLHUN_31910</name>
</gene>
<keyword evidence="4 7" id="KW-0862">Zinc</keyword>
<feature type="transmembrane region" description="Helical" evidence="9">
    <location>
        <begin position="333"/>
        <end position="354"/>
    </location>
</feature>
<evidence type="ECO:0000259" key="10">
    <source>
        <dbReference type="Pfam" id="PF01435"/>
    </source>
</evidence>
<keyword evidence="2 7" id="KW-0479">Metal-binding</keyword>
<feature type="domain" description="Peptidase M48" evidence="10">
    <location>
        <begin position="217"/>
        <end position="418"/>
    </location>
</feature>
<evidence type="ECO:0000256" key="6">
    <source>
        <dbReference type="PIRSR" id="PIRSR627057-1"/>
    </source>
</evidence>
<dbReference type="InterPro" id="IPR027057">
    <property type="entry name" value="CAXX_Prtase_1"/>
</dbReference>
<dbReference type="SUPFAM" id="SSF55486">
    <property type="entry name" value="Metalloproteases ('zincins'), catalytic domain"/>
    <property type="match status" value="1"/>
</dbReference>
<dbReference type="Pfam" id="PF16491">
    <property type="entry name" value="Peptidase_M48_N"/>
    <property type="match status" value="1"/>
</dbReference>
<keyword evidence="1 8" id="KW-0645">Protease</keyword>
<organism evidence="12 13">
    <name type="scientific">Ruminiclostridium hungatei</name>
    <name type="common">Clostridium hungatei</name>
    <dbReference type="NCBI Taxonomy" id="48256"/>
    <lineage>
        <taxon>Bacteria</taxon>
        <taxon>Bacillati</taxon>
        <taxon>Bacillota</taxon>
        <taxon>Clostridia</taxon>
        <taxon>Eubacteriales</taxon>
        <taxon>Oscillospiraceae</taxon>
        <taxon>Ruminiclostridium</taxon>
    </lineage>
</organism>
<feature type="active site" description="Proton donor" evidence="6">
    <location>
        <position position="367"/>
    </location>
</feature>
<dbReference type="InterPro" id="IPR032456">
    <property type="entry name" value="Peptidase_M48_N"/>
</dbReference>
<name>A0A1V4SI08_RUMHU</name>
<feature type="active site" evidence="6">
    <location>
        <position position="284"/>
    </location>
</feature>
<dbReference type="OrthoDB" id="9781930at2"/>
<feature type="transmembrane region" description="Helical" evidence="9">
    <location>
        <begin position="293"/>
        <end position="312"/>
    </location>
</feature>
<keyword evidence="9" id="KW-0472">Membrane</keyword>
<protein>
    <submittedName>
        <fullName evidence="12">Protease HtpX</fullName>
    </submittedName>
</protein>
<comment type="similarity">
    <text evidence="8">Belongs to the peptidase M48 family.</text>
</comment>
<feature type="binding site" evidence="7">
    <location>
        <position position="287"/>
    </location>
    <ligand>
        <name>Zn(2+)</name>
        <dbReference type="ChEBI" id="CHEBI:29105"/>
        <note>catalytic</note>
    </ligand>
</feature>
<sequence length="440" mass="50719">MCKEIRRSILAFSVVFVLFILAVVISEGVNSRHILGTYPERISVAIPDVVSISKPSPEAFEFQTSKVATWLVRLFLSFAVPAFFLFSRLSAGIRAWAVKRTRRWVSMVVVYFSIYSFIEILIYFPVDLYTGFFRMHSYGLSNQTLLQWLVELVKGFLVNTTVTSLVIWVPFLIIKKSPKRWWLYLGLVTIPYLFIGSYVQPVVIDPIFNEYRQVEDVQLSHKIDSLIAKTPIENCQVLQVDKSRETNQMNAFMTGVFNTKRIVLWDTTINYLNNEEVLGVVAHEMGHYLMGHIWKSIVIGGLAGIIALYFVYRLSNWFIRKSNGKWGFTGLHDVAALPLIMLMINLLLFVSAPLSNAYSRSMEIEADRFELELTRNNFATATATVKMHQQSLAMPQPGFVYMLWNYDHPTYKSRVDFANDYRPWESGRPLKYGKFIKGQK</sequence>
<feature type="transmembrane region" description="Helical" evidence="9">
    <location>
        <begin position="67"/>
        <end position="87"/>
    </location>
</feature>
<comment type="cofactor">
    <cofactor evidence="7 8">
        <name>Zn(2+)</name>
        <dbReference type="ChEBI" id="CHEBI:29105"/>
    </cofactor>
    <text evidence="7 8">Binds 1 zinc ion per subunit.</text>
</comment>
<evidence type="ECO:0000259" key="11">
    <source>
        <dbReference type="Pfam" id="PF16491"/>
    </source>
</evidence>
<evidence type="ECO:0000256" key="8">
    <source>
        <dbReference type="RuleBase" id="RU003983"/>
    </source>
</evidence>
<keyword evidence="9" id="KW-1133">Transmembrane helix</keyword>